<evidence type="ECO:0000313" key="4">
    <source>
        <dbReference type="Proteomes" id="UP000663828"/>
    </source>
</evidence>
<comment type="caution">
    <text evidence="2">The sequence shown here is derived from an EMBL/GenBank/DDBJ whole genome shotgun (WGS) entry which is preliminary data.</text>
</comment>
<dbReference type="Proteomes" id="UP000663852">
    <property type="component" value="Unassembled WGS sequence"/>
</dbReference>
<dbReference type="Proteomes" id="UP000663828">
    <property type="component" value="Unassembled WGS sequence"/>
</dbReference>
<organism evidence="2 4">
    <name type="scientific">Adineta ricciae</name>
    <name type="common">Rotifer</name>
    <dbReference type="NCBI Taxonomy" id="249248"/>
    <lineage>
        <taxon>Eukaryota</taxon>
        <taxon>Metazoa</taxon>
        <taxon>Spiralia</taxon>
        <taxon>Gnathifera</taxon>
        <taxon>Rotifera</taxon>
        <taxon>Eurotatoria</taxon>
        <taxon>Bdelloidea</taxon>
        <taxon>Adinetida</taxon>
        <taxon>Adinetidae</taxon>
        <taxon>Adineta</taxon>
    </lineage>
</organism>
<keyword evidence="1" id="KW-0812">Transmembrane</keyword>
<keyword evidence="1" id="KW-1133">Transmembrane helix</keyword>
<evidence type="ECO:0000313" key="3">
    <source>
        <dbReference type="EMBL" id="CAF1194255.1"/>
    </source>
</evidence>
<gene>
    <name evidence="3" type="ORF">EDS130_LOCUS24990</name>
    <name evidence="2" type="ORF">XAT740_LOCUS5438</name>
</gene>
<proteinExistence type="predicted"/>
<feature type="transmembrane region" description="Helical" evidence="1">
    <location>
        <begin position="109"/>
        <end position="131"/>
    </location>
</feature>
<reference evidence="2" key="1">
    <citation type="submission" date="2021-02" db="EMBL/GenBank/DDBJ databases">
        <authorList>
            <person name="Nowell W R."/>
        </authorList>
    </citation>
    <scope>NUCLEOTIDE SEQUENCE</scope>
</reference>
<sequence>MTLDPFFRRMTMIAGVFAFMGVVLGVVSLATNYWTMEYEFQPGMPMMMNHQNTTMRWNGLFYRCMSGENQCVTMFWRTTFILCLLGMIFMFVGGIFSVWEMFQTSDRRFFIPMLYFVAVVMMTAGLFDYGSYQRMNYHSSRCMVAAVVFGYAALPMSAFIAGRYSAYDRYVNNGHVSNGQKYVPAATNGN</sequence>
<keyword evidence="4" id="KW-1185">Reference proteome</keyword>
<dbReference type="OrthoDB" id="10008334at2759"/>
<evidence type="ECO:0000256" key="1">
    <source>
        <dbReference type="SAM" id="Phobius"/>
    </source>
</evidence>
<protein>
    <submittedName>
        <fullName evidence="2">Uncharacterized protein</fullName>
    </submittedName>
</protein>
<dbReference type="EMBL" id="CAJNOJ010000145">
    <property type="protein sequence ID" value="CAF1194255.1"/>
    <property type="molecule type" value="Genomic_DNA"/>
</dbReference>
<evidence type="ECO:0000313" key="2">
    <source>
        <dbReference type="EMBL" id="CAF0850167.1"/>
    </source>
</evidence>
<name>A0A813W9H2_ADIRI</name>
<dbReference type="EMBL" id="CAJNOR010000234">
    <property type="protein sequence ID" value="CAF0850167.1"/>
    <property type="molecule type" value="Genomic_DNA"/>
</dbReference>
<feature type="transmembrane region" description="Helical" evidence="1">
    <location>
        <begin position="75"/>
        <end position="97"/>
    </location>
</feature>
<accession>A0A813W9H2</accession>
<feature type="transmembrane region" description="Helical" evidence="1">
    <location>
        <begin position="12"/>
        <end position="34"/>
    </location>
</feature>
<dbReference type="Gene3D" id="1.20.140.150">
    <property type="match status" value="1"/>
</dbReference>
<keyword evidence="1" id="KW-0472">Membrane</keyword>
<feature type="transmembrane region" description="Helical" evidence="1">
    <location>
        <begin position="143"/>
        <end position="162"/>
    </location>
</feature>
<dbReference type="AlphaFoldDB" id="A0A813W9H2"/>